<evidence type="ECO:0000313" key="8">
    <source>
        <dbReference type="Proteomes" id="UP000799776"/>
    </source>
</evidence>
<dbReference type="InterPro" id="IPR012295">
    <property type="entry name" value="TBP_dom_sf"/>
</dbReference>
<dbReference type="AlphaFoldDB" id="A0A9P4I1K8"/>
<evidence type="ECO:0000256" key="1">
    <source>
        <dbReference type="ARBA" id="ARBA00004123"/>
    </source>
</evidence>
<dbReference type="Pfam" id="PF00352">
    <property type="entry name" value="TBP"/>
    <property type="match status" value="2"/>
</dbReference>
<dbReference type="HAMAP" id="MF_00408">
    <property type="entry name" value="TATA_bind_prot_arch"/>
    <property type="match status" value="1"/>
</dbReference>
<feature type="region of interest" description="Disordered" evidence="6">
    <location>
        <begin position="1"/>
        <end position="30"/>
    </location>
</feature>
<dbReference type="OrthoDB" id="2127950at2759"/>
<keyword evidence="4" id="KW-0804">Transcription</keyword>
<proteinExistence type="inferred from homology"/>
<dbReference type="InterPro" id="IPR033710">
    <property type="entry name" value="TBP_eukaryotic"/>
</dbReference>
<dbReference type="InterPro" id="IPR000814">
    <property type="entry name" value="TBP"/>
</dbReference>
<sequence>MSAIHPALEAASPSPSPSPTSSSSSTSSPFPLLTAPLRTHLRPKLQNIVSTVNLSCLLDLSNIAAHARNAEYNKKRFAALVMRIREPRTTALIFASGKMVVTGAKSMEDSRLACRKFARVLQKLGYNAQFKDYKVQNVVASVDMGFMIRMEGLLNSRHRDHVRWEPELFPGMTYRVRQPRVVLLIFVSGKVVLTGAKCKEDIDKAFDFIYPVLQEYRR</sequence>
<dbReference type="GO" id="GO:0005634">
    <property type="term" value="C:nucleus"/>
    <property type="evidence" value="ECO:0007669"/>
    <property type="project" value="UniProtKB-SubCell"/>
</dbReference>
<dbReference type="Gene3D" id="3.30.310.10">
    <property type="entry name" value="TATA-Binding Protein"/>
    <property type="match status" value="2"/>
</dbReference>
<dbReference type="Proteomes" id="UP000799776">
    <property type="component" value="Unassembled WGS sequence"/>
</dbReference>
<name>A0A9P4I1K8_9PEZI</name>
<dbReference type="FunFam" id="3.30.310.10:FF:000001">
    <property type="entry name" value="TATA-box-binding protein 2"/>
    <property type="match status" value="1"/>
</dbReference>
<evidence type="ECO:0000256" key="6">
    <source>
        <dbReference type="SAM" id="MobiDB-lite"/>
    </source>
</evidence>
<reference evidence="7" key="1">
    <citation type="journal article" date="2020" name="Stud. Mycol.">
        <title>101 Dothideomycetes genomes: a test case for predicting lifestyles and emergence of pathogens.</title>
        <authorList>
            <person name="Haridas S."/>
            <person name="Albert R."/>
            <person name="Binder M."/>
            <person name="Bloem J."/>
            <person name="Labutti K."/>
            <person name="Salamov A."/>
            <person name="Andreopoulos B."/>
            <person name="Baker S."/>
            <person name="Barry K."/>
            <person name="Bills G."/>
            <person name="Bluhm B."/>
            <person name="Cannon C."/>
            <person name="Castanera R."/>
            <person name="Culley D."/>
            <person name="Daum C."/>
            <person name="Ezra D."/>
            <person name="Gonzalez J."/>
            <person name="Henrissat B."/>
            <person name="Kuo A."/>
            <person name="Liang C."/>
            <person name="Lipzen A."/>
            <person name="Lutzoni F."/>
            <person name="Magnuson J."/>
            <person name="Mondo S."/>
            <person name="Nolan M."/>
            <person name="Ohm R."/>
            <person name="Pangilinan J."/>
            <person name="Park H.-J."/>
            <person name="Ramirez L."/>
            <person name="Alfaro M."/>
            <person name="Sun H."/>
            <person name="Tritt A."/>
            <person name="Yoshinaga Y."/>
            <person name="Zwiers L.-H."/>
            <person name="Turgeon B."/>
            <person name="Goodwin S."/>
            <person name="Spatafora J."/>
            <person name="Crous P."/>
            <person name="Grigoriev I."/>
        </authorList>
    </citation>
    <scope>NUCLEOTIDE SEQUENCE</scope>
    <source>
        <strain evidence="7">CBS 121410</strain>
    </source>
</reference>
<dbReference type="PRINTS" id="PR00686">
    <property type="entry name" value="TIFACTORIID"/>
</dbReference>
<evidence type="ECO:0000256" key="2">
    <source>
        <dbReference type="ARBA" id="ARBA00005560"/>
    </source>
</evidence>
<comment type="similarity">
    <text evidence="2">Belongs to the TBP family.</text>
</comment>
<keyword evidence="3" id="KW-0238">DNA-binding</keyword>
<evidence type="ECO:0000256" key="4">
    <source>
        <dbReference type="ARBA" id="ARBA00023163"/>
    </source>
</evidence>
<comment type="subcellular location">
    <subcellularLocation>
        <location evidence="1">Nucleus</location>
    </subcellularLocation>
</comment>
<dbReference type="GO" id="GO:0003677">
    <property type="term" value="F:DNA binding"/>
    <property type="evidence" value="ECO:0007669"/>
    <property type="project" value="UniProtKB-KW"/>
</dbReference>
<comment type="caution">
    <text evidence="7">The sequence shown here is derived from an EMBL/GenBank/DDBJ whole genome shotgun (WGS) entry which is preliminary data.</text>
</comment>
<protein>
    <submittedName>
        <fullName evidence="7">TBP-domain-containing protein</fullName>
    </submittedName>
</protein>
<keyword evidence="8" id="KW-1185">Reference proteome</keyword>
<accession>A0A9P4I1K8</accession>
<evidence type="ECO:0000256" key="5">
    <source>
        <dbReference type="ARBA" id="ARBA00023242"/>
    </source>
</evidence>
<organism evidence="7 8">
    <name type="scientific">Saccharata proteae CBS 121410</name>
    <dbReference type="NCBI Taxonomy" id="1314787"/>
    <lineage>
        <taxon>Eukaryota</taxon>
        <taxon>Fungi</taxon>
        <taxon>Dikarya</taxon>
        <taxon>Ascomycota</taxon>
        <taxon>Pezizomycotina</taxon>
        <taxon>Dothideomycetes</taxon>
        <taxon>Dothideomycetes incertae sedis</taxon>
        <taxon>Botryosphaeriales</taxon>
        <taxon>Saccharataceae</taxon>
        <taxon>Saccharata</taxon>
    </lineage>
</organism>
<dbReference type="PANTHER" id="PTHR10126">
    <property type="entry name" value="TATA-BOX BINDING PROTEIN"/>
    <property type="match status" value="1"/>
</dbReference>
<dbReference type="CDD" id="cd04516">
    <property type="entry name" value="TBP_eukaryotes"/>
    <property type="match status" value="1"/>
</dbReference>
<dbReference type="SUPFAM" id="SSF55945">
    <property type="entry name" value="TATA-box binding protein-like"/>
    <property type="match status" value="2"/>
</dbReference>
<gene>
    <name evidence="7" type="ORF">K490DRAFT_61249</name>
</gene>
<dbReference type="EMBL" id="ML978711">
    <property type="protein sequence ID" value="KAF2091818.1"/>
    <property type="molecule type" value="Genomic_DNA"/>
</dbReference>
<keyword evidence="5" id="KW-0539">Nucleus</keyword>
<evidence type="ECO:0000313" key="7">
    <source>
        <dbReference type="EMBL" id="KAF2091818.1"/>
    </source>
</evidence>
<dbReference type="GO" id="GO:0006352">
    <property type="term" value="P:DNA-templated transcription initiation"/>
    <property type="evidence" value="ECO:0007669"/>
    <property type="project" value="InterPro"/>
</dbReference>
<evidence type="ECO:0000256" key="3">
    <source>
        <dbReference type="ARBA" id="ARBA00023125"/>
    </source>
</evidence>